<name>A0A834JTT3_VESVU</name>
<evidence type="ECO:0000313" key="3">
    <source>
        <dbReference type="Proteomes" id="UP000614350"/>
    </source>
</evidence>
<comment type="caution">
    <text evidence="2">The sequence shown here is derived from an EMBL/GenBank/DDBJ whole genome shotgun (WGS) entry which is preliminary data.</text>
</comment>
<organism evidence="2 3">
    <name type="scientific">Vespula vulgaris</name>
    <name type="common">Yellow jacket</name>
    <name type="synonym">Wasp</name>
    <dbReference type="NCBI Taxonomy" id="7454"/>
    <lineage>
        <taxon>Eukaryota</taxon>
        <taxon>Metazoa</taxon>
        <taxon>Ecdysozoa</taxon>
        <taxon>Arthropoda</taxon>
        <taxon>Hexapoda</taxon>
        <taxon>Insecta</taxon>
        <taxon>Pterygota</taxon>
        <taxon>Neoptera</taxon>
        <taxon>Endopterygota</taxon>
        <taxon>Hymenoptera</taxon>
        <taxon>Apocrita</taxon>
        <taxon>Aculeata</taxon>
        <taxon>Vespoidea</taxon>
        <taxon>Vespidae</taxon>
        <taxon>Vespinae</taxon>
        <taxon>Vespula</taxon>
    </lineage>
</organism>
<accession>A0A834JTT3</accession>
<evidence type="ECO:0000313" key="2">
    <source>
        <dbReference type="EMBL" id="KAF7394494.1"/>
    </source>
</evidence>
<proteinExistence type="predicted"/>
<keyword evidence="1" id="KW-0812">Transmembrane</keyword>
<reference evidence="2" key="1">
    <citation type="journal article" date="2020" name="G3 (Bethesda)">
        <title>High-Quality Assemblies for Three Invasive Social Wasps from the &lt;i&gt;Vespula&lt;/i&gt; Genus.</title>
        <authorList>
            <person name="Harrop T.W.R."/>
            <person name="Guhlin J."/>
            <person name="McLaughlin G.M."/>
            <person name="Permina E."/>
            <person name="Stockwell P."/>
            <person name="Gilligan J."/>
            <person name="Le Lec M.F."/>
            <person name="Gruber M.A.M."/>
            <person name="Quinn O."/>
            <person name="Lovegrove M."/>
            <person name="Duncan E.J."/>
            <person name="Remnant E.J."/>
            <person name="Van Eeckhoven J."/>
            <person name="Graham B."/>
            <person name="Knapp R.A."/>
            <person name="Langford K.W."/>
            <person name="Kronenberg Z."/>
            <person name="Press M.O."/>
            <person name="Eacker S.M."/>
            <person name="Wilson-Rankin E.E."/>
            <person name="Purcell J."/>
            <person name="Lester P.J."/>
            <person name="Dearden P.K."/>
        </authorList>
    </citation>
    <scope>NUCLEOTIDE SEQUENCE</scope>
    <source>
        <strain evidence="2">Marl-1</strain>
    </source>
</reference>
<dbReference type="Proteomes" id="UP000614350">
    <property type="component" value="Unassembled WGS sequence"/>
</dbReference>
<dbReference type="AlphaFoldDB" id="A0A834JTT3"/>
<feature type="transmembrane region" description="Helical" evidence="1">
    <location>
        <begin position="36"/>
        <end position="55"/>
    </location>
</feature>
<keyword evidence="1" id="KW-0472">Membrane</keyword>
<keyword evidence="3" id="KW-1185">Reference proteome</keyword>
<protein>
    <submittedName>
        <fullName evidence="2">Uncharacterized protein</fullName>
    </submittedName>
</protein>
<dbReference type="EMBL" id="JACSEA010000008">
    <property type="protein sequence ID" value="KAF7394494.1"/>
    <property type="molecule type" value="Genomic_DNA"/>
</dbReference>
<evidence type="ECO:0000256" key="1">
    <source>
        <dbReference type="SAM" id="Phobius"/>
    </source>
</evidence>
<sequence>MNIKTTEKISKRTWKHPLNATGPSIDNDFTQVQCGIIHILHILYYFFCFTLRFALWKDLDSLSPRVNLEIFTDAICDSENLSSRVDLEICTLSRDLDNLSPSVDLEIYTLSRDLDNLSPHVDLEIFADAIRLCFELRRVDLEIFGLSRDLDNLSPYVDLEIFTPLVDFENLSPRVDLEIFAPLRDFENLSARVNLEIFTDVIRVRTTTKWGLRPTFIIAGSVVRCTTTSELRNFHRCHSYLNAKWGYTPIRDNNKVGSLTDPYSYSFSCALNFEEWT</sequence>
<gene>
    <name evidence="2" type="ORF">HZH66_007668</name>
</gene>
<keyword evidence="1" id="KW-1133">Transmembrane helix</keyword>